<reference evidence="3" key="1">
    <citation type="submission" date="2020-08" db="EMBL/GenBank/DDBJ databases">
        <title>Multicomponent nature underlies the extraordinary mechanical properties of spider dragline silk.</title>
        <authorList>
            <person name="Kono N."/>
            <person name="Nakamura H."/>
            <person name="Mori M."/>
            <person name="Yoshida Y."/>
            <person name="Ohtoshi R."/>
            <person name="Malay A.D."/>
            <person name="Moran D.A.P."/>
            <person name="Tomita M."/>
            <person name="Numata K."/>
            <person name="Arakawa K."/>
        </authorList>
    </citation>
    <scope>NUCLEOTIDE SEQUENCE</scope>
</reference>
<gene>
    <name evidence="3" type="primary">Tf2-9_87</name>
    <name evidence="3" type="ORF">TNCV_4591691</name>
</gene>
<dbReference type="AlphaFoldDB" id="A0A8X6WEM0"/>
<sequence length="139" mass="15971">MRHLDFIAQYSTDIRHVQGNKNIVADALSRIKIDSITQSHMLNFRAFAEAQTIDSELQQFLHDSTSSLHLELKPCQISDHNLICDTSTGTPRPFIPTTFRKLIFEHLHNLSHPGIAATTKLICSRYVWPCMKKQIKTWV</sequence>
<dbReference type="GO" id="GO:0003964">
    <property type="term" value="F:RNA-directed DNA polymerase activity"/>
    <property type="evidence" value="ECO:0007669"/>
    <property type="project" value="UniProtKB-EC"/>
</dbReference>
<dbReference type="EC" id="2.7.7.49" evidence="1"/>
<dbReference type="PANTHER" id="PTHR37984:SF5">
    <property type="entry name" value="PROTEIN NYNRIN-LIKE"/>
    <property type="match status" value="1"/>
</dbReference>
<dbReference type="Proteomes" id="UP000887159">
    <property type="component" value="Unassembled WGS sequence"/>
</dbReference>
<dbReference type="InterPro" id="IPR041588">
    <property type="entry name" value="Integrase_H2C2"/>
</dbReference>
<dbReference type="Pfam" id="PF17921">
    <property type="entry name" value="Integrase_H2C2"/>
    <property type="match status" value="1"/>
</dbReference>
<dbReference type="EMBL" id="BMAU01021417">
    <property type="protein sequence ID" value="GFY33607.1"/>
    <property type="molecule type" value="Genomic_DNA"/>
</dbReference>
<evidence type="ECO:0000313" key="4">
    <source>
        <dbReference type="Proteomes" id="UP000887159"/>
    </source>
</evidence>
<dbReference type="PANTHER" id="PTHR37984">
    <property type="entry name" value="PROTEIN CBG26694"/>
    <property type="match status" value="1"/>
</dbReference>
<comment type="caution">
    <text evidence="3">The sequence shown here is derived from an EMBL/GenBank/DDBJ whole genome shotgun (WGS) entry which is preliminary data.</text>
</comment>
<proteinExistence type="predicted"/>
<keyword evidence="4" id="KW-1185">Reference proteome</keyword>
<evidence type="ECO:0000256" key="1">
    <source>
        <dbReference type="ARBA" id="ARBA00012493"/>
    </source>
</evidence>
<protein>
    <recommendedName>
        <fullName evidence="1">RNA-directed DNA polymerase</fullName>
        <ecNumber evidence="1">2.7.7.49</ecNumber>
    </recommendedName>
</protein>
<evidence type="ECO:0000259" key="2">
    <source>
        <dbReference type="Pfam" id="PF17921"/>
    </source>
</evidence>
<dbReference type="Gene3D" id="1.10.340.70">
    <property type="match status" value="1"/>
</dbReference>
<organism evidence="3 4">
    <name type="scientific">Trichonephila clavipes</name>
    <name type="common">Golden silk orbweaver</name>
    <name type="synonym">Nephila clavipes</name>
    <dbReference type="NCBI Taxonomy" id="2585209"/>
    <lineage>
        <taxon>Eukaryota</taxon>
        <taxon>Metazoa</taxon>
        <taxon>Ecdysozoa</taxon>
        <taxon>Arthropoda</taxon>
        <taxon>Chelicerata</taxon>
        <taxon>Arachnida</taxon>
        <taxon>Araneae</taxon>
        <taxon>Araneomorphae</taxon>
        <taxon>Entelegynae</taxon>
        <taxon>Araneoidea</taxon>
        <taxon>Nephilidae</taxon>
        <taxon>Trichonephila</taxon>
    </lineage>
</organism>
<name>A0A8X6WEM0_TRICX</name>
<dbReference type="InterPro" id="IPR050951">
    <property type="entry name" value="Retrovirus_Pol_polyprotein"/>
</dbReference>
<accession>A0A8X6WEM0</accession>
<feature type="domain" description="Integrase zinc-binding" evidence="2">
    <location>
        <begin position="95"/>
        <end position="139"/>
    </location>
</feature>
<evidence type="ECO:0000313" key="3">
    <source>
        <dbReference type="EMBL" id="GFY33607.1"/>
    </source>
</evidence>